<comment type="caution">
    <text evidence="3">The sequence shown here is derived from an EMBL/GenBank/DDBJ whole genome shotgun (WGS) entry which is preliminary data.</text>
</comment>
<keyword evidence="1 3" id="KW-0413">Isomerase</keyword>
<dbReference type="RefSeq" id="WP_390326837.1">
    <property type="nucleotide sequence ID" value="NZ_JBHRTP010000072.1"/>
</dbReference>
<dbReference type="InterPro" id="IPR036249">
    <property type="entry name" value="Thioredoxin-like_sf"/>
</dbReference>
<dbReference type="SUPFAM" id="SSF52833">
    <property type="entry name" value="Thioredoxin-like"/>
    <property type="match status" value="1"/>
</dbReference>
<name>A0ABV7F8Q5_9BURK</name>
<dbReference type="EMBL" id="JBHRTP010000072">
    <property type="protein sequence ID" value="MFC3110290.1"/>
    <property type="molecule type" value="Genomic_DNA"/>
</dbReference>
<dbReference type="PANTHER" id="PTHR42943">
    <property type="entry name" value="GLUTATHIONE S-TRANSFERASE KAPPA"/>
    <property type="match status" value="1"/>
</dbReference>
<dbReference type="InterPro" id="IPR014440">
    <property type="entry name" value="HCCAis_GSTk"/>
</dbReference>
<evidence type="ECO:0000259" key="2">
    <source>
        <dbReference type="Pfam" id="PF01323"/>
    </source>
</evidence>
<dbReference type="InterPro" id="IPR001853">
    <property type="entry name" value="DSBA-like_thioredoxin_dom"/>
</dbReference>
<organism evidence="3 4">
    <name type="scientific">Undibacterium arcticum</name>
    <dbReference type="NCBI Taxonomy" id="1762892"/>
    <lineage>
        <taxon>Bacteria</taxon>
        <taxon>Pseudomonadati</taxon>
        <taxon>Pseudomonadota</taxon>
        <taxon>Betaproteobacteria</taxon>
        <taxon>Burkholderiales</taxon>
        <taxon>Oxalobacteraceae</taxon>
        <taxon>Undibacterium</taxon>
    </lineage>
</organism>
<evidence type="ECO:0000256" key="1">
    <source>
        <dbReference type="PIRNR" id="PIRNR006386"/>
    </source>
</evidence>
<dbReference type="EC" id="5.99.1.4" evidence="1"/>
<sequence length="200" mass="22205">MNKLCEYYFAPQSPWAYLGHARLVAMAKTHAVQVEPKPCDLGKIFSASGGLPLAQRAPQRQAHRLQELQRWSEYLQLPLNLQPQFFPVSGDAAARLIVAIRLAHGGEMALTISGAIMRAVWVEQKNIADADTLAGIAFDCELDGKMLLKSSETASVQAEYERYTDDALTANVFGSPWYVVDGQGFWGQDRLDFVERAFAK</sequence>
<proteinExistence type="inferred from homology"/>
<dbReference type="Gene3D" id="3.40.30.10">
    <property type="entry name" value="Glutaredoxin"/>
    <property type="match status" value="1"/>
</dbReference>
<evidence type="ECO:0000313" key="3">
    <source>
        <dbReference type="EMBL" id="MFC3110290.1"/>
    </source>
</evidence>
<dbReference type="InterPro" id="IPR051924">
    <property type="entry name" value="GST_Kappa/NadH"/>
</dbReference>
<gene>
    <name evidence="3" type="ORF">ACFOFO_20380</name>
</gene>
<dbReference type="PANTHER" id="PTHR42943:SF13">
    <property type="entry name" value="GLUTATHIONE S-TRANSFERASE KAPPA-RELATED"/>
    <property type="match status" value="1"/>
</dbReference>
<reference evidence="4" key="1">
    <citation type="journal article" date="2019" name="Int. J. Syst. Evol. Microbiol.">
        <title>The Global Catalogue of Microorganisms (GCM) 10K type strain sequencing project: providing services to taxonomists for standard genome sequencing and annotation.</title>
        <authorList>
            <consortium name="The Broad Institute Genomics Platform"/>
            <consortium name="The Broad Institute Genome Sequencing Center for Infectious Disease"/>
            <person name="Wu L."/>
            <person name="Ma J."/>
        </authorList>
    </citation>
    <scope>NUCLEOTIDE SEQUENCE [LARGE SCALE GENOMIC DNA]</scope>
    <source>
        <strain evidence="4">KCTC 42986</strain>
    </source>
</reference>
<comment type="similarity">
    <text evidence="1">Belongs to the GST superfamily. NadH family.</text>
</comment>
<dbReference type="InterPro" id="IPR044087">
    <property type="entry name" value="NahD-like"/>
</dbReference>
<dbReference type="CDD" id="cd03022">
    <property type="entry name" value="DsbA_HCCA_Iso"/>
    <property type="match status" value="1"/>
</dbReference>
<feature type="domain" description="DSBA-like thioredoxin" evidence="2">
    <location>
        <begin position="7"/>
        <end position="198"/>
    </location>
</feature>
<keyword evidence="4" id="KW-1185">Reference proteome</keyword>
<dbReference type="GO" id="GO:0016853">
    <property type="term" value="F:isomerase activity"/>
    <property type="evidence" value="ECO:0007669"/>
    <property type="project" value="UniProtKB-KW"/>
</dbReference>
<evidence type="ECO:0000313" key="4">
    <source>
        <dbReference type="Proteomes" id="UP001595530"/>
    </source>
</evidence>
<dbReference type="PIRSF" id="PIRSF006386">
    <property type="entry name" value="HCCAis_GSTk"/>
    <property type="match status" value="1"/>
</dbReference>
<accession>A0ABV7F8Q5</accession>
<protein>
    <recommendedName>
        <fullName evidence="1">2-hydroxychromene-2-carboxylate isomerase</fullName>
        <ecNumber evidence="1">5.99.1.4</ecNumber>
    </recommendedName>
</protein>
<dbReference type="Pfam" id="PF01323">
    <property type="entry name" value="DSBA"/>
    <property type="match status" value="1"/>
</dbReference>
<dbReference type="Proteomes" id="UP001595530">
    <property type="component" value="Unassembled WGS sequence"/>
</dbReference>
<comment type="catalytic activity">
    <reaction evidence="1">
        <text>2-hydroxychromene-2-carboxylate = (3E)-4-(2-hydroxyphenyl)-2-oxobut-3-enoate</text>
        <dbReference type="Rhea" id="RHEA:27401"/>
        <dbReference type="ChEBI" id="CHEBI:59350"/>
        <dbReference type="ChEBI" id="CHEBI:59353"/>
        <dbReference type="EC" id="5.99.1.4"/>
    </reaction>
</comment>